<dbReference type="PANTHER" id="PTHR42914">
    <property type="entry name" value="7-CYANO-7-DEAZAGUANINE SYNTHASE"/>
    <property type="match status" value="1"/>
</dbReference>
<dbReference type="GO" id="GO:0005524">
    <property type="term" value="F:ATP binding"/>
    <property type="evidence" value="ECO:0007669"/>
    <property type="project" value="UniProtKB-KW"/>
</dbReference>
<keyword evidence="5" id="KW-0862">Zinc</keyword>
<comment type="catalytic activity">
    <reaction evidence="10">
        <text>7-carboxy-7-carbaguanine + NH4(+) + 2 ATP = 7-cyano-7-carbaguanine + 2 AMP + 2 diphosphate + 2 H(+)</text>
        <dbReference type="Rhea" id="RHEA:27982"/>
        <dbReference type="ChEBI" id="CHEBI:15378"/>
        <dbReference type="ChEBI" id="CHEBI:28938"/>
        <dbReference type="ChEBI" id="CHEBI:30616"/>
        <dbReference type="ChEBI" id="CHEBI:33019"/>
        <dbReference type="ChEBI" id="CHEBI:45075"/>
        <dbReference type="ChEBI" id="CHEBI:61036"/>
        <dbReference type="ChEBI" id="CHEBI:456215"/>
        <dbReference type="EC" id="6.3.4.20"/>
    </reaction>
</comment>
<dbReference type="Pfam" id="PF06508">
    <property type="entry name" value="QueC"/>
    <property type="match status" value="1"/>
</dbReference>
<dbReference type="EC" id="6.3.4.20" evidence="9"/>
<dbReference type="GO" id="GO:0046872">
    <property type="term" value="F:metal ion binding"/>
    <property type="evidence" value="ECO:0007669"/>
    <property type="project" value="UniProtKB-KW"/>
</dbReference>
<evidence type="ECO:0000256" key="9">
    <source>
        <dbReference type="ARBA" id="ARBA00039149"/>
    </source>
</evidence>
<sequence>MRVVALVSGGIDSTVMLWKLRSEGHSIVPLTLLTFRRNPREIEAAKKISQTASGREPIVYDVSFLRELFDYPQHIKERVFQQFPSLPNIVIPYRNIIFYSVAAYVACHEEAEAIAGGHTREDMERIPDVGEEFFTELEKILNKSTPFYRVKILTPVAGFWKPEILRLGLELGAPIGETWSCWSVFEKHCGKCPGCVSRREVFKAVGILDPTEYLEG</sequence>
<dbReference type="InterPro" id="IPR018317">
    <property type="entry name" value="QueC"/>
</dbReference>
<evidence type="ECO:0000256" key="2">
    <source>
        <dbReference type="ARBA" id="ARBA00022598"/>
    </source>
</evidence>
<dbReference type="EMBL" id="DTCM01000073">
    <property type="protein sequence ID" value="HGL41140.1"/>
    <property type="molecule type" value="Genomic_DNA"/>
</dbReference>
<dbReference type="PANTHER" id="PTHR42914:SF1">
    <property type="entry name" value="7-CYANO-7-DEAZAGUANINE SYNTHASE"/>
    <property type="match status" value="1"/>
</dbReference>
<evidence type="ECO:0000256" key="5">
    <source>
        <dbReference type="ARBA" id="ARBA00022833"/>
    </source>
</evidence>
<gene>
    <name evidence="12" type="ORF">ENT82_07765</name>
    <name evidence="11" type="ORF">ENU43_05705</name>
</gene>
<proteinExistence type="inferred from homology"/>
<name>A0A7C4E134_CALS0</name>
<dbReference type="PIRSF" id="PIRSF006293">
    <property type="entry name" value="ExsB"/>
    <property type="match status" value="1"/>
</dbReference>
<organism evidence="12">
    <name type="scientific">Caldiarchaeum subterraneum</name>
    <dbReference type="NCBI Taxonomy" id="311458"/>
    <lineage>
        <taxon>Archaea</taxon>
        <taxon>Nitrososphaerota</taxon>
        <taxon>Candidatus Caldarchaeales</taxon>
        <taxon>Candidatus Caldarchaeaceae</taxon>
        <taxon>Candidatus Caldarchaeum</taxon>
    </lineage>
</organism>
<evidence type="ECO:0000256" key="6">
    <source>
        <dbReference type="ARBA" id="ARBA00022840"/>
    </source>
</evidence>
<evidence type="ECO:0000256" key="10">
    <source>
        <dbReference type="ARBA" id="ARBA00047890"/>
    </source>
</evidence>
<dbReference type="SUPFAM" id="SSF52402">
    <property type="entry name" value="Adenine nucleotide alpha hydrolases-like"/>
    <property type="match status" value="1"/>
</dbReference>
<evidence type="ECO:0000313" key="12">
    <source>
        <dbReference type="EMBL" id="HGN90999.1"/>
    </source>
</evidence>
<evidence type="ECO:0000256" key="1">
    <source>
        <dbReference type="ARBA" id="ARBA00005061"/>
    </source>
</evidence>
<evidence type="ECO:0000256" key="4">
    <source>
        <dbReference type="ARBA" id="ARBA00022741"/>
    </source>
</evidence>
<comment type="caution">
    <text evidence="12">The sequence shown here is derived from an EMBL/GenBank/DDBJ whole genome shotgun (WGS) entry which is preliminary data.</text>
</comment>
<reference evidence="12" key="1">
    <citation type="journal article" date="2020" name="mSystems">
        <title>Genome- and Community-Level Interaction Insights into Carbon Utilization and Element Cycling Functions of Hydrothermarchaeota in Hydrothermal Sediment.</title>
        <authorList>
            <person name="Zhou Z."/>
            <person name="Liu Y."/>
            <person name="Xu W."/>
            <person name="Pan J."/>
            <person name="Luo Z.H."/>
            <person name="Li M."/>
        </authorList>
    </citation>
    <scope>NUCLEOTIDE SEQUENCE [LARGE SCALE GENOMIC DNA]</scope>
    <source>
        <strain evidence="12">SpSt-613</strain>
        <strain evidence="11">SpSt-669</strain>
    </source>
</reference>
<keyword evidence="4" id="KW-0547">Nucleotide-binding</keyword>
<dbReference type="InterPro" id="IPR014729">
    <property type="entry name" value="Rossmann-like_a/b/a_fold"/>
</dbReference>
<dbReference type="GO" id="GO:0016874">
    <property type="term" value="F:ligase activity"/>
    <property type="evidence" value="ECO:0007669"/>
    <property type="project" value="UniProtKB-KW"/>
</dbReference>
<comment type="function">
    <text evidence="7">Catalyzes the ATP-dependent conversion of 7-carboxy-7-deazaguanine (CDG) to 7-cyano-7-deazaguanine (preQ(0)).</text>
</comment>
<evidence type="ECO:0000256" key="8">
    <source>
        <dbReference type="ARBA" id="ARBA00037993"/>
    </source>
</evidence>
<dbReference type="Gene3D" id="3.40.50.620">
    <property type="entry name" value="HUPs"/>
    <property type="match status" value="1"/>
</dbReference>
<keyword evidence="2" id="KW-0436">Ligase</keyword>
<evidence type="ECO:0000256" key="3">
    <source>
        <dbReference type="ARBA" id="ARBA00022723"/>
    </source>
</evidence>
<evidence type="ECO:0000313" key="11">
    <source>
        <dbReference type="EMBL" id="HGL41140.1"/>
    </source>
</evidence>
<dbReference type="AlphaFoldDB" id="A0A7C4E134"/>
<evidence type="ECO:0000256" key="7">
    <source>
        <dbReference type="ARBA" id="ARBA00037768"/>
    </source>
</evidence>
<protein>
    <recommendedName>
        <fullName evidence="9">7-cyano-7-deazaguanine synthase</fullName>
        <ecNumber evidence="9">6.3.4.20</ecNumber>
    </recommendedName>
</protein>
<comment type="similarity">
    <text evidence="8">Belongs to the QueC family.</text>
</comment>
<keyword evidence="6" id="KW-0067">ATP-binding</keyword>
<keyword evidence="3" id="KW-0479">Metal-binding</keyword>
<accession>A0A7C4E134</accession>
<comment type="pathway">
    <text evidence="1">Purine metabolism; 7-cyano-7-deazaguanine biosynthesis.</text>
</comment>
<dbReference type="EMBL" id="DTAD01000084">
    <property type="protein sequence ID" value="HGN90999.1"/>
    <property type="molecule type" value="Genomic_DNA"/>
</dbReference>